<dbReference type="PANTHER" id="PTHR43156:SF2">
    <property type="entry name" value="STAGE II SPORULATION PROTEIN E"/>
    <property type="match status" value="1"/>
</dbReference>
<dbReference type="PROSITE" id="PS51746">
    <property type="entry name" value="PPM_2"/>
    <property type="match status" value="1"/>
</dbReference>
<keyword evidence="1" id="KW-0378">Hydrolase</keyword>
<dbReference type="InterPro" id="IPR036457">
    <property type="entry name" value="PPM-type-like_dom_sf"/>
</dbReference>
<proteinExistence type="predicted"/>
<dbReference type="InterPro" id="IPR001932">
    <property type="entry name" value="PPM-type_phosphatase-like_dom"/>
</dbReference>
<feature type="transmembrane region" description="Helical" evidence="2">
    <location>
        <begin position="195"/>
        <end position="213"/>
    </location>
</feature>
<dbReference type="RefSeq" id="WP_041054581.1">
    <property type="nucleotide sequence ID" value="NZ_JXRR01000004.1"/>
</dbReference>
<dbReference type="PATRIC" id="fig|220754.4.peg.611"/>
<evidence type="ECO:0000259" key="3">
    <source>
        <dbReference type="PROSITE" id="PS51746"/>
    </source>
</evidence>
<dbReference type="InterPro" id="IPR052016">
    <property type="entry name" value="Bact_Sigma-Reg"/>
</dbReference>
<keyword evidence="2" id="KW-0812">Transmembrane</keyword>
<dbReference type="SMART" id="SM00332">
    <property type="entry name" value="PP2Cc"/>
    <property type="match status" value="1"/>
</dbReference>
<keyword evidence="2" id="KW-0472">Membrane</keyword>
<evidence type="ECO:0000256" key="1">
    <source>
        <dbReference type="ARBA" id="ARBA00022801"/>
    </source>
</evidence>
<feature type="transmembrane region" description="Helical" evidence="2">
    <location>
        <begin position="30"/>
        <end position="49"/>
    </location>
</feature>
<accession>A0A0C2RQD9</accession>
<feature type="transmembrane region" description="Helical" evidence="2">
    <location>
        <begin position="225"/>
        <end position="258"/>
    </location>
</feature>
<keyword evidence="2" id="KW-1133">Transmembrane helix</keyword>
<feature type="transmembrane region" description="Helical" evidence="2">
    <location>
        <begin position="152"/>
        <end position="175"/>
    </location>
</feature>
<dbReference type="AlphaFoldDB" id="A0A0C2RQD9"/>
<feature type="transmembrane region" description="Helical" evidence="2">
    <location>
        <begin position="82"/>
        <end position="114"/>
    </location>
</feature>
<dbReference type="Gene3D" id="3.60.40.10">
    <property type="entry name" value="PPM-type phosphatase domain"/>
    <property type="match status" value="1"/>
</dbReference>
<dbReference type="OrthoDB" id="9763774at2"/>
<dbReference type="EMBL" id="JXRR01000004">
    <property type="protein sequence ID" value="KIL52470.1"/>
    <property type="molecule type" value="Genomic_DNA"/>
</dbReference>
<protein>
    <recommendedName>
        <fullName evidence="3">PPM-type phosphatase domain-containing protein</fullName>
    </recommendedName>
</protein>
<dbReference type="GO" id="GO:0004722">
    <property type="term" value="F:protein serine/threonine phosphatase activity"/>
    <property type="evidence" value="ECO:0007669"/>
    <property type="project" value="InterPro"/>
</dbReference>
<feature type="transmembrane region" description="Helical" evidence="2">
    <location>
        <begin position="279"/>
        <end position="297"/>
    </location>
</feature>
<comment type="caution">
    <text evidence="4">The sequence shown here is derived from an EMBL/GenBank/DDBJ whole genome shotgun (WGS) entry which is preliminary data.</text>
</comment>
<sequence length="815" mass="89474">MENVHEVNMKVANSISLMQAKKRIPKWKNAISLLLVHWMVHKGILHILVGLLLGRALFLSQFTPFALPMFAVMFVASREKSLVVMLGLVVGASSLGIWQGVYTLSTILLFYLASLIVRQKIKTSRFILAGVVAGSVIVARSIYLSIELPEVFTWVDGVMVAFEAVLAGVLTLVFLQGYQLLTKTRKRTYAPEEMVAIAIVVASIATGLIGFTVGGLAMDHVLTRYVVIIAALAAGAMVGSTVGIVTGLVFCLASVAHLPEVAVLAVAGLLGGLMKNGKATGVVLGLMMATLLMGLFMNQGAQLEYSLYESAVAAMAVFLTPKRFVFAISRNIPGSTEHELDQQLYARNVRDATAEKVEKFSGVFETLAKSFECADKEAETAVTAVSLDNTLSRVTESTCQMCFKKDYCWSTHFDRTYDWMKELANPVDNKPPQPWQSYCVKAEQVQTAFEEEYADRAAKLQMKKQMMESNQFVSNQLKGLATVMKDFASDLQRETQKHDKQEEEMLHALIEFGIHVDNVDIHSLDYGHIDVDVMLPFVEKHGECEKLIAPMLSSILKETIVVHQRVEIPSPYEGMVVTFRSSKAFKVGVGIAHAAHGGGLISGDSHAAVHLHGGKYAIAISDGMGNGEKARMESDETIQLLRQMLQAGIEEELAIKSVNSILTVKRTSDMYSTVDLAMIDLQNAKAKFLKVGSVPSYIKRGKTVKTIEASNLPMGFFSELDMEVLEDQLKAGDLLIMLSDGVLDGPRFIENPERWIKRQISELKTSDPQEVADTLMEAAVRTSGGEIEDDMTIMVVQLQHELPKWAAIPAVIKTG</sequence>
<dbReference type="SMART" id="SM00331">
    <property type="entry name" value="PP2C_SIG"/>
    <property type="match status" value="1"/>
</dbReference>
<reference evidence="4 5" key="1">
    <citation type="submission" date="2015-01" db="EMBL/GenBank/DDBJ databases">
        <title>Jeotgalibacillus campisalis genome sequencing.</title>
        <authorList>
            <person name="Goh K.M."/>
            <person name="Chan K.-G."/>
            <person name="Yaakop A.S."/>
            <person name="Ee R."/>
            <person name="Gan H.M."/>
            <person name="Chan C.S."/>
        </authorList>
    </citation>
    <scope>NUCLEOTIDE SEQUENCE [LARGE SCALE GENOMIC DNA]</scope>
    <source>
        <strain evidence="4 5">SF-57</strain>
    </source>
</reference>
<dbReference type="NCBIfam" id="TIGR02865">
    <property type="entry name" value="spore_II_E"/>
    <property type="match status" value="1"/>
</dbReference>
<evidence type="ECO:0000313" key="5">
    <source>
        <dbReference type="Proteomes" id="UP000031972"/>
    </source>
</evidence>
<dbReference type="Pfam" id="PF07228">
    <property type="entry name" value="SpoIIE"/>
    <property type="match status" value="1"/>
</dbReference>
<name>A0A0C2RQD9_9BACL</name>
<keyword evidence="5" id="KW-1185">Reference proteome</keyword>
<feature type="domain" description="PPM-type phosphatase" evidence="3">
    <location>
        <begin position="588"/>
        <end position="798"/>
    </location>
</feature>
<evidence type="ECO:0000313" key="4">
    <source>
        <dbReference type="EMBL" id="KIL52470.1"/>
    </source>
</evidence>
<dbReference type="InterPro" id="IPR045768">
    <property type="entry name" value="SpoIIE_N"/>
</dbReference>
<dbReference type="Proteomes" id="UP000031972">
    <property type="component" value="Unassembled WGS sequence"/>
</dbReference>
<dbReference type="Pfam" id="PF19732">
    <property type="entry name" value="SpoIIE_N"/>
    <property type="match status" value="1"/>
</dbReference>
<gene>
    <name evidence="4" type="ORF">KR50_05980</name>
</gene>
<dbReference type="PANTHER" id="PTHR43156">
    <property type="entry name" value="STAGE II SPORULATION PROTEIN E-RELATED"/>
    <property type="match status" value="1"/>
</dbReference>
<dbReference type="InterPro" id="IPR014221">
    <property type="entry name" value="SpoII_E"/>
</dbReference>
<dbReference type="SUPFAM" id="SSF81606">
    <property type="entry name" value="PP2C-like"/>
    <property type="match status" value="1"/>
</dbReference>
<feature type="transmembrane region" description="Helical" evidence="2">
    <location>
        <begin position="126"/>
        <end position="146"/>
    </location>
</feature>
<organism evidence="4 5">
    <name type="scientific">Jeotgalibacillus campisalis</name>
    <dbReference type="NCBI Taxonomy" id="220754"/>
    <lineage>
        <taxon>Bacteria</taxon>
        <taxon>Bacillati</taxon>
        <taxon>Bacillota</taxon>
        <taxon>Bacilli</taxon>
        <taxon>Bacillales</taxon>
        <taxon>Caryophanaceae</taxon>
        <taxon>Jeotgalibacillus</taxon>
    </lineage>
</organism>
<evidence type="ECO:0000256" key="2">
    <source>
        <dbReference type="SAM" id="Phobius"/>
    </source>
</evidence>